<evidence type="ECO:0000313" key="3">
    <source>
        <dbReference type="Proteomes" id="UP001283361"/>
    </source>
</evidence>
<dbReference type="Proteomes" id="UP001283361">
    <property type="component" value="Unassembled WGS sequence"/>
</dbReference>
<dbReference type="InterPro" id="IPR041588">
    <property type="entry name" value="Integrase_H2C2"/>
</dbReference>
<dbReference type="AlphaFoldDB" id="A0AAE1EAL2"/>
<dbReference type="PANTHER" id="PTHR47266">
    <property type="entry name" value="ENDONUCLEASE-RELATED"/>
    <property type="match status" value="1"/>
</dbReference>
<comment type="caution">
    <text evidence="2">The sequence shown here is derived from an EMBL/GenBank/DDBJ whole genome shotgun (WGS) entry which is preliminary data.</text>
</comment>
<evidence type="ECO:0000259" key="1">
    <source>
        <dbReference type="Pfam" id="PF17921"/>
    </source>
</evidence>
<dbReference type="InterPro" id="IPR052160">
    <property type="entry name" value="Gypsy_RT_Integrase-like"/>
</dbReference>
<name>A0AAE1EAL2_9GAST</name>
<feature type="domain" description="Integrase zinc-binding" evidence="1">
    <location>
        <begin position="49"/>
        <end position="90"/>
    </location>
</feature>
<protein>
    <recommendedName>
        <fullName evidence="1">Integrase zinc-binding domain-containing protein</fullName>
    </recommendedName>
</protein>
<gene>
    <name evidence="2" type="ORF">RRG08_035611</name>
</gene>
<dbReference type="EMBL" id="JAWDGP010000505">
    <property type="protein sequence ID" value="KAK3800012.1"/>
    <property type="molecule type" value="Genomic_DNA"/>
</dbReference>
<dbReference type="Pfam" id="PF17921">
    <property type="entry name" value="Integrase_H2C2"/>
    <property type="match status" value="1"/>
</dbReference>
<proteinExistence type="predicted"/>
<sequence>MEELSQYDMEIMYRLGKQHLNADALSRMPVKEGCYHYQGKEILSDLPCGGCHQGTKRTKEKVRESFDWYGITHSVRNFILTCDVCNKNKKLTRHAKGSITLYHAGAPMGRVHLDFLGPLPITSGGNEYVLVMVDQFL</sequence>
<reference evidence="2" key="1">
    <citation type="journal article" date="2023" name="G3 (Bethesda)">
        <title>A reference genome for the long-term kleptoplast-retaining sea slug Elysia crispata morphotype clarki.</title>
        <authorList>
            <person name="Eastman K.E."/>
            <person name="Pendleton A.L."/>
            <person name="Shaikh M.A."/>
            <person name="Suttiyut T."/>
            <person name="Ogas R."/>
            <person name="Tomko P."/>
            <person name="Gavelis G."/>
            <person name="Widhalm J.R."/>
            <person name="Wisecaver J.H."/>
        </authorList>
    </citation>
    <scope>NUCLEOTIDE SEQUENCE</scope>
    <source>
        <strain evidence="2">ECLA1</strain>
    </source>
</reference>
<keyword evidence="3" id="KW-1185">Reference proteome</keyword>
<organism evidence="2 3">
    <name type="scientific">Elysia crispata</name>
    <name type="common">lettuce slug</name>
    <dbReference type="NCBI Taxonomy" id="231223"/>
    <lineage>
        <taxon>Eukaryota</taxon>
        <taxon>Metazoa</taxon>
        <taxon>Spiralia</taxon>
        <taxon>Lophotrochozoa</taxon>
        <taxon>Mollusca</taxon>
        <taxon>Gastropoda</taxon>
        <taxon>Heterobranchia</taxon>
        <taxon>Euthyneura</taxon>
        <taxon>Panpulmonata</taxon>
        <taxon>Sacoglossa</taxon>
        <taxon>Placobranchoidea</taxon>
        <taxon>Plakobranchidae</taxon>
        <taxon>Elysia</taxon>
    </lineage>
</organism>
<dbReference type="Gene3D" id="1.10.340.70">
    <property type="match status" value="1"/>
</dbReference>
<accession>A0AAE1EAL2</accession>
<evidence type="ECO:0000313" key="2">
    <source>
        <dbReference type="EMBL" id="KAK3800012.1"/>
    </source>
</evidence>